<keyword evidence="4 7" id="KW-0812">Transmembrane</keyword>
<organism evidence="9 10">
    <name type="scientific">Paenibacillus elgii</name>
    <dbReference type="NCBI Taxonomy" id="189691"/>
    <lineage>
        <taxon>Bacteria</taxon>
        <taxon>Bacillati</taxon>
        <taxon>Bacillota</taxon>
        <taxon>Bacilli</taxon>
        <taxon>Bacillales</taxon>
        <taxon>Paenibacillaceae</taxon>
        <taxon>Paenibacillus</taxon>
    </lineage>
</organism>
<evidence type="ECO:0000256" key="3">
    <source>
        <dbReference type="ARBA" id="ARBA00022475"/>
    </source>
</evidence>
<feature type="transmembrane region" description="Helical" evidence="7">
    <location>
        <begin position="74"/>
        <end position="101"/>
    </location>
</feature>
<name>A0A2T6G253_9BACL</name>
<dbReference type="GO" id="GO:0005886">
    <property type="term" value="C:plasma membrane"/>
    <property type="evidence" value="ECO:0007669"/>
    <property type="project" value="UniProtKB-SubCell"/>
</dbReference>
<evidence type="ECO:0000256" key="4">
    <source>
        <dbReference type="ARBA" id="ARBA00022692"/>
    </source>
</evidence>
<comment type="subcellular location">
    <subcellularLocation>
        <location evidence="1">Cell membrane</location>
        <topology evidence="1">Multi-pass membrane protein</topology>
    </subcellularLocation>
</comment>
<dbReference type="PANTHER" id="PTHR43124">
    <property type="entry name" value="PURINE EFFLUX PUMP PBUE"/>
    <property type="match status" value="1"/>
</dbReference>
<dbReference type="RefSeq" id="WP_108532176.1">
    <property type="nucleotide sequence ID" value="NZ_PYHP01000042.1"/>
</dbReference>
<evidence type="ECO:0000256" key="5">
    <source>
        <dbReference type="ARBA" id="ARBA00022989"/>
    </source>
</evidence>
<feature type="transmembrane region" description="Helical" evidence="7">
    <location>
        <begin position="238"/>
        <end position="259"/>
    </location>
</feature>
<gene>
    <name evidence="9" type="ORF">C8Z91_16075</name>
</gene>
<dbReference type="Gene3D" id="1.20.1250.20">
    <property type="entry name" value="MFS general substrate transporter like domains"/>
    <property type="match status" value="1"/>
</dbReference>
<feature type="transmembrane region" description="Helical" evidence="7">
    <location>
        <begin position="107"/>
        <end position="125"/>
    </location>
</feature>
<keyword evidence="3" id="KW-1003">Cell membrane</keyword>
<evidence type="ECO:0000259" key="8">
    <source>
        <dbReference type="PROSITE" id="PS50850"/>
    </source>
</evidence>
<feature type="transmembrane region" description="Helical" evidence="7">
    <location>
        <begin position="358"/>
        <end position="376"/>
    </location>
</feature>
<proteinExistence type="predicted"/>
<protein>
    <submittedName>
        <fullName evidence="9">MFS transporter</fullName>
    </submittedName>
</protein>
<feature type="transmembrane region" description="Helical" evidence="7">
    <location>
        <begin position="46"/>
        <end position="67"/>
    </location>
</feature>
<feature type="transmembrane region" description="Helical" evidence="7">
    <location>
        <begin position="271"/>
        <end position="293"/>
    </location>
</feature>
<accession>A0A2T6G253</accession>
<reference evidence="9 10" key="1">
    <citation type="submission" date="2018-03" db="EMBL/GenBank/DDBJ databases">
        <title>Genome sequence of Paenibacillus elgii strain AC13 an antimicrobial compound producing bacteria.</title>
        <authorList>
            <person name="Kurokawa A.S."/>
            <person name="Araujo J.F."/>
            <person name="Costa R.A."/>
            <person name="Ortega D.B."/>
            <person name="Pires A.S."/>
            <person name="Pappas G.J.Jr."/>
            <person name="Franco O.L."/>
            <person name="Barreto C."/>
            <person name="Magalhaes B.S."/>
            <person name="Kruger R.H."/>
        </authorList>
    </citation>
    <scope>NUCLEOTIDE SEQUENCE [LARGE SCALE GENOMIC DNA]</scope>
    <source>
        <strain evidence="9 10">AC13</strain>
    </source>
</reference>
<dbReference type="InterPro" id="IPR050189">
    <property type="entry name" value="MFS_Efflux_Transporters"/>
</dbReference>
<dbReference type="CDD" id="cd17324">
    <property type="entry name" value="MFS_NepI_like"/>
    <property type="match status" value="1"/>
</dbReference>
<feature type="domain" description="Major facilitator superfamily (MFS) profile" evidence="8">
    <location>
        <begin position="8"/>
        <end position="385"/>
    </location>
</feature>
<keyword evidence="6 7" id="KW-0472">Membrane</keyword>
<evidence type="ECO:0000313" key="9">
    <source>
        <dbReference type="EMBL" id="PUA38233.1"/>
    </source>
</evidence>
<feature type="transmembrane region" description="Helical" evidence="7">
    <location>
        <begin position="132"/>
        <end position="150"/>
    </location>
</feature>
<evidence type="ECO:0000256" key="7">
    <source>
        <dbReference type="SAM" id="Phobius"/>
    </source>
</evidence>
<feature type="transmembrane region" description="Helical" evidence="7">
    <location>
        <begin position="162"/>
        <end position="185"/>
    </location>
</feature>
<evidence type="ECO:0000313" key="10">
    <source>
        <dbReference type="Proteomes" id="UP000244184"/>
    </source>
</evidence>
<dbReference type="AlphaFoldDB" id="A0A2T6G253"/>
<evidence type="ECO:0000256" key="2">
    <source>
        <dbReference type="ARBA" id="ARBA00022448"/>
    </source>
</evidence>
<keyword evidence="5 7" id="KW-1133">Transmembrane helix</keyword>
<feature type="transmembrane region" description="Helical" evidence="7">
    <location>
        <begin position="299"/>
        <end position="319"/>
    </location>
</feature>
<evidence type="ECO:0000256" key="6">
    <source>
        <dbReference type="ARBA" id="ARBA00023136"/>
    </source>
</evidence>
<feature type="transmembrane region" description="Helical" evidence="7">
    <location>
        <begin position="205"/>
        <end position="226"/>
    </location>
</feature>
<dbReference type="Proteomes" id="UP000244184">
    <property type="component" value="Unassembled WGS sequence"/>
</dbReference>
<dbReference type="PANTHER" id="PTHR43124:SF3">
    <property type="entry name" value="CHLORAMPHENICOL EFFLUX PUMP RV0191"/>
    <property type="match status" value="1"/>
</dbReference>
<feature type="transmembrane region" description="Helical" evidence="7">
    <location>
        <begin position="331"/>
        <end position="352"/>
    </location>
</feature>
<sequence length="395" mass="42314">MQTKKSFLTFPIALGVFGIINTEFGIVGILPQIAEHFQISASQAGMLVSMFALIIAVSGPFMTLLFSGINRKKILAGVLAVFAISNLFSAFAPTFTALLLFRLLPAFLHPVYFSVAFAAAASSVAKEQSATAVAKVFVGLTVGMVIGVPITSFIGDQFSLKAAFLFSSIIHAIALVGIAAFIPSLPVKSKLSYGEQLTILTKPQLWLNIAAACFILAALYSVYSYFAEYLKVVTGMNGKIVSVMLVLFGASGIFGNLQAAKYLSKNRAKTIVFYPLVLGAIYLLIFCVGSYSIPTIAIIIVWGAVFTGGLIVSQTWLTSEAPETPEFANSLFVSFANLGVTLGTALGGWFLAHMGTRQITWSGVLFLVLASVCIWLKIKLPNEDTNDSRQRPAKI</sequence>
<dbReference type="InterPro" id="IPR011701">
    <property type="entry name" value="MFS"/>
</dbReference>
<comment type="caution">
    <text evidence="9">The sequence shown here is derived from an EMBL/GenBank/DDBJ whole genome shotgun (WGS) entry which is preliminary data.</text>
</comment>
<evidence type="ECO:0000256" key="1">
    <source>
        <dbReference type="ARBA" id="ARBA00004651"/>
    </source>
</evidence>
<dbReference type="SUPFAM" id="SSF103473">
    <property type="entry name" value="MFS general substrate transporter"/>
    <property type="match status" value="1"/>
</dbReference>
<feature type="transmembrane region" description="Helical" evidence="7">
    <location>
        <begin position="12"/>
        <end position="34"/>
    </location>
</feature>
<dbReference type="EMBL" id="PYHP01000042">
    <property type="protein sequence ID" value="PUA38233.1"/>
    <property type="molecule type" value="Genomic_DNA"/>
</dbReference>
<dbReference type="InterPro" id="IPR036259">
    <property type="entry name" value="MFS_trans_sf"/>
</dbReference>
<dbReference type="GO" id="GO:0022857">
    <property type="term" value="F:transmembrane transporter activity"/>
    <property type="evidence" value="ECO:0007669"/>
    <property type="project" value="InterPro"/>
</dbReference>
<dbReference type="InterPro" id="IPR020846">
    <property type="entry name" value="MFS_dom"/>
</dbReference>
<dbReference type="Pfam" id="PF07690">
    <property type="entry name" value="MFS_1"/>
    <property type="match status" value="1"/>
</dbReference>
<keyword evidence="2" id="KW-0813">Transport</keyword>
<dbReference type="PROSITE" id="PS50850">
    <property type="entry name" value="MFS"/>
    <property type="match status" value="1"/>
</dbReference>